<keyword evidence="11 13" id="KW-1006">Bacterial flagellum protein export</keyword>
<dbReference type="SUPFAM" id="SSF160544">
    <property type="entry name" value="EscU C-terminal domain-like"/>
    <property type="match status" value="1"/>
</dbReference>
<evidence type="ECO:0000256" key="12">
    <source>
        <dbReference type="ARBA" id="ARBA00025078"/>
    </source>
</evidence>
<organism evidence="15 16">
    <name type="scientific">Thauera mechernichensis</name>
    <dbReference type="NCBI Taxonomy" id="82788"/>
    <lineage>
        <taxon>Bacteria</taxon>
        <taxon>Pseudomonadati</taxon>
        <taxon>Pseudomonadota</taxon>
        <taxon>Betaproteobacteria</taxon>
        <taxon>Rhodocyclales</taxon>
        <taxon>Zoogloeaceae</taxon>
        <taxon>Thauera</taxon>
    </lineage>
</organism>
<dbReference type="PANTHER" id="PTHR30531">
    <property type="entry name" value="FLAGELLAR BIOSYNTHETIC PROTEIN FLHB"/>
    <property type="match status" value="1"/>
</dbReference>
<dbReference type="Pfam" id="PF01312">
    <property type="entry name" value="Bac_export_2"/>
    <property type="match status" value="1"/>
</dbReference>
<reference evidence="16" key="1">
    <citation type="journal article" date="2019" name="Int. J. Syst. Evol. Microbiol.">
        <title>The Global Catalogue of Microorganisms (GCM) 10K type strain sequencing project: providing services to taxonomists for standard genome sequencing and annotation.</title>
        <authorList>
            <consortium name="The Broad Institute Genomics Platform"/>
            <consortium name="The Broad Institute Genome Sequencing Center for Infectious Disease"/>
            <person name="Wu L."/>
            <person name="Ma J."/>
        </authorList>
    </citation>
    <scope>NUCLEOTIDE SEQUENCE [LARGE SCALE GENOMIC DNA]</scope>
    <source>
        <strain evidence="16">CCUG 48884</strain>
    </source>
</reference>
<sequence>MAEESDLEKTEAPSPRRLEQAREEGQVPQSRELSTFLVTVTGAAALLLLGNWMATRIAGVVRNGFAFDRATVFDHVLMLDVLNRMLSGALLTLMPLFFILLIAAVAAPVLLGGLVFAPKALGPNFGRMNPIQGLGRMFSVHGLAEMVKAILKSLVVGGVASLVLWMNKDRLFDLMVEPLEVGMADFSSIVAFAALLIVLSLGLLALMDVPFQLWQYQKKLRMTKEEVKRENKEQEGDPMVKGRIRALQREMARRRMMAEVPKADVVVTNPTHFSVALRYDAERMGAPVVVAKGRGELALKIREIAAEHGVPMLEAPPLARALYAHCELEASIPAALYTAVAEVMAYVYQLDAWIKQGGLPPVVPAALPVPAGMDPGVPGE</sequence>
<evidence type="ECO:0000256" key="10">
    <source>
        <dbReference type="ARBA" id="ARBA00023136"/>
    </source>
</evidence>
<evidence type="ECO:0000256" key="8">
    <source>
        <dbReference type="ARBA" id="ARBA00022927"/>
    </source>
</evidence>
<dbReference type="EMBL" id="JBHTMC010000024">
    <property type="protein sequence ID" value="MFD1264287.1"/>
    <property type="molecule type" value="Genomic_DNA"/>
</dbReference>
<evidence type="ECO:0000256" key="14">
    <source>
        <dbReference type="SAM" id="MobiDB-lite"/>
    </source>
</evidence>
<evidence type="ECO:0000256" key="7">
    <source>
        <dbReference type="ARBA" id="ARBA00022795"/>
    </source>
</evidence>
<dbReference type="RefSeq" id="WP_002944027.1">
    <property type="nucleotide sequence ID" value="NZ_JARQZE010000002.1"/>
</dbReference>
<keyword evidence="9 13" id="KW-1133">Transmembrane helix</keyword>
<evidence type="ECO:0000256" key="13">
    <source>
        <dbReference type="RuleBase" id="RU364091"/>
    </source>
</evidence>
<evidence type="ECO:0000256" key="1">
    <source>
        <dbReference type="ARBA" id="ARBA00004651"/>
    </source>
</evidence>
<dbReference type="InterPro" id="IPR029025">
    <property type="entry name" value="T3SS_substrate_exporter_C"/>
</dbReference>
<evidence type="ECO:0000256" key="2">
    <source>
        <dbReference type="ARBA" id="ARBA00010690"/>
    </source>
</evidence>
<protein>
    <recommendedName>
        <fullName evidence="3 13">Flagellar biosynthetic protein FlhB</fullName>
    </recommendedName>
</protein>
<keyword evidence="4 13" id="KW-0813">Transport</keyword>
<keyword evidence="15" id="KW-0282">Flagellum</keyword>
<evidence type="ECO:0000256" key="5">
    <source>
        <dbReference type="ARBA" id="ARBA00022475"/>
    </source>
</evidence>
<keyword evidence="15" id="KW-0966">Cell projection</keyword>
<feature type="transmembrane region" description="Helical" evidence="13">
    <location>
        <begin position="33"/>
        <end position="54"/>
    </location>
</feature>
<gene>
    <name evidence="13 15" type="primary">flhB</name>
    <name evidence="15" type="ORF">ACFQ4M_11885</name>
</gene>
<evidence type="ECO:0000256" key="6">
    <source>
        <dbReference type="ARBA" id="ARBA00022692"/>
    </source>
</evidence>
<comment type="caution">
    <text evidence="15">The sequence shown here is derived from an EMBL/GenBank/DDBJ whole genome shotgun (WGS) entry which is preliminary data.</text>
</comment>
<dbReference type="Gene3D" id="6.10.250.2080">
    <property type="match status" value="1"/>
</dbReference>
<feature type="transmembrane region" description="Helical" evidence="13">
    <location>
        <begin position="89"/>
        <end position="117"/>
    </location>
</feature>
<dbReference type="InterPro" id="IPR006135">
    <property type="entry name" value="T3SS_substrate_exporter"/>
</dbReference>
<accession>A0ABW3WE57</accession>
<dbReference type="PRINTS" id="PR00950">
    <property type="entry name" value="TYPE3IMSPROT"/>
</dbReference>
<evidence type="ECO:0000256" key="9">
    <source>
        <dbReference type="ARBA" id="ARBA00022989"/>
    </source>
</evidence>
<comment type="similarity">
    <text evidence="2 13">Belongs to the type III secretion exporter family.</text>
</comment>
<feature type="region of interest" description="Disordered" evidence="14">
    <location>
        <begin position="1"/>
        <end position="27"/>
    </location>
</feature>
<comment type="function">
    <text evidence="12 13">Required for formation of the rod structure in the basal body of the flagellar apparatus. Together with FliI and FliH, may constitute the export apparatus of flagellin.</text>
</comment>
<keyword evidence="16" id="KW-1185">Reference proteome</keyword>
<comment type="subcellular location">
    <subcellularLocation>
        <location evidence="1">Cell membrane</location>
        <topology evidence="1">Multi-pass membrane protein</topology>
    </subcellularLocation>
</comment>
<keyword evidence="8 13" id="KW-0653">Protein transport</keyword>
<evidence type="ECO:0000313" key="15">
    <source>
        <dbReference type="EMBL" id="MFD1264287.1"/>
    </source>
</evidence>
<proteinExistence type="inferred from homology"/>
<feature type="transmembrane region" description="Helical" evidence="13">
    <location>
        <begin position="146"/>
        <end position="166"/>
    </location>
</feature>
<dbReference type="Proteomes" id="UP001597158">
    <property type="component" value="Unassembled WGS sequence"/>
</dbReference>
<evidence type="ECO:0000256" key="4">
    <source>
        <dbReference type="ARBA" id="ARBA00022448"/>
    </source>
</evidence>
<keyword evidence="15" id="KW-0969">Cilium</keyword>
<keyword evidence="6 13" id="KW-0812">Transmembrane</keyword>
<keyword evidence="5 13" id="KW-1003">Cell membrane</keyword>
<feature type="compositionally biased region" description="Basic and acidic residues" evidence="14">
    <location>
        <begin position="7"/>
        <end position="25"/>
    </location>
</feature>
<evidence type="ECO:0000313" key="16">
    <source>
        <dbReference type="Proteomes" id="UP001597158"/>
    </source>
</evidence>
<evidence type="ECO:0000256" key="11">
    <source>
        <dbReference type="ARBA" id="ARBA00023225"/>
    </source>
</evidence>
<dbReference type="NCBIfam" id="TIGR00328">
    <property type="entry name" value="flhB"/>
    <property type="match status" value="1"/>
</dbReference>
<keyword evidence="7 13" id="KW-1005">Bacterial flagellum biogenesis</keyword>
<dbReference type="InterPro" id="IPR006136">
    <property type="entry name" value="FlhB"/>
</dbReference>
<dbReference type="PANTHER" id="PTHR30531:SF12">
    <property type="entry name" value="FLAGELLAR BIOSYNTHETIC PROTEIN FLHB"/>
    <property type="match status" value="1"/>
</dbReference>
<dbReference type="Gene3D" id="3.40.1690.10">
    <property type="entry name" value="secretion proteins EscU"/>
    <property type="match status" value="1"/>
</dbReference>
<keyword evidence="10 13" id="KW-0472">Membrane</keyword>
<name>A0ABW3WE57_9RHOO</name>
<evidence type="ECO:0000256" key="3">
    <source>
        <dbReference type="ARBA" id="ARBA00021622"/>
    </source>
</evidence>
<feature type="transmembrane region" description="Helical" evidence="13">
    <location>
        <begin position="186"/>
        <end position="211"/>
    </location>
</feature>